<keyword evidence="1" id="KW-0732">Signal</keyword>
<accession>A0A1S3HSF5</accession>
<dbReference type="RefSeq" id="XP_013388967.1">
    <property type="nucleotide sequence ID" value="XM_013533513.1"/>
</dbReference>
<dbReference type="Gene3D" id="3.60.21.10">
    <property type="match status" value="1"/>
</dbReference>
<keyword evidence="2" id="KW-0378">Hydrolase</keyword>
<evidence type="ECO:0000256" key="1">
    <source>
        <dbReference type="ARBA" id="ARBA00022729"/>
    </source>
</evidence>
<feature type="domain" description="Calcineurin-like phosphoesterase" evidence="4">
    <location>
        <begin position="55"/>
        <end position="249"/>
    </location>
</feature>
<dbReference type="GO" id="GO:0016787">
    <property type="term" value="F:hydrolase activity"/>
    <property type="evidence" value="ECO:0007669"/>
    <property type="project" value="UniProtKB-KW"/>
</dbReference>
<reference evidence="6" key="1">
    <citation type="submission" date="2025-08" db="UniProtKB">
        <authorList>
            <consortium name="RefSeq"/>
        </authorList>
    </citation>
    <scope>IDENTIFICATION</scope>
    <source>
        <tissue evidence="6">Gonads</tissue>
    </source>
</reference>
<evidence type="ECO:0000259" key="4">
    <source>
        <dbReference type="Pfam" id="PF00149"/>
    </source>
</evidence>
<dbReference type="KEGG" id="lak:106157767"/>
<gene>
    <name evidence="6" type="primary">LOC106157767</name>
</gene>
<keyword evidence="5" id="KW-1185">Reference proteome</keyword>
<evidence type="ECO:0000313" key="5">
    <source>
        <dbReference type="Proteomes" id="UP000085678"/>
    </source>
</evidence>
<dbReference type="InterPro" id="IPR029052">
    <property type="entry name" value="Metallo-depent_PP-like"/>
</dbReference>
<dbReference type="STRING" id="7574.A0A1S3HSF5"/>
<feature type="transmembrane region" description="Helical" evidence="3">
    <location>
        <begin position="27"/>
        <end position="47"/>
    </location>
</feature>
<dbReference type="PANTHER" id="PTHR10161:SF14">
    <property type="entry name" value="TARTRATE-RESISTANT ACID PHOSPHATASE TYPE 5"/>
    <property type="match status" value="1"/>
</dbReference>
<dbReference type="InParanoid" id="A0A1S3HSF5"/>
<dbReference type="InterPro" id="IPR004843">
    <property type="entry name" value="Calcineurin-like_PHP"/>
</dbReference>
<dbReference type="Pfam" id="PF00149">
    <property type="entry name" value="Metallophos"/>
    <property type="match status" value="1"/>
</dbReference>
<dbReference type="AlphaFoldDB" id="A0A1S3HSF5"/>
<protein>
    <submittedName>
        <fullName evidence="6">Purple acid phosphatase 17-like</fullName>
    </submittedName>
</protein>
<dbReference type="PANTHER" id="PTHR10161">
    <property type="entry name" value="TARTRATE-RESISTANT ACID PHOSPHATASE TYPE 5"/>
    <property type="match status" value="1"/>
</dbReference>
<dbReference type="OrthoDB" id="411211at2759"/>
<dbReference type="Proteomes" id="UP000085678">
    <property type="component" value="Unplaced"/>
</dbReference>
<keyword evidence="3" id="KW-0812">Transmembrane</keyword>
<keyword evidence="3" id="KW-1133">Transmembrane helix</keyword>
<dbReference type="GeneID" id="106157767"/>
<organism evidence="5 6">
    <name type="scientific">Lingula anatina</name>
    <name type="common">Brachiopod</name>
    <name type="synonym">Lingula unguis</name>
    <dbReference type="NCBI Taxonomy" id="7574"/>
    <lineage>
        <taxon>Eukaryota</taxon>
        <taxon>Metazoa</taxon>
        <taxon>Spiralia</taxon>
        <taxon>Lophotrochozoa</taxon>
        <taxon>Brachiopoda</taxon>
        <taxon>Linguliformea</taxon>
        <taxon>Lingulata</taxon>
        <taxon>Lingulida</taxon>
        <taxon>Linguloidea</taxon>
        <taxon>Lingulidae</taxon>
        <taxon>Lingula</taxon>
    </lineage>
</organism>
<evidence type="ECO:0000256" key="2">
    <source>
        <dbReference type="ARBA" id="ARBA00022801"/>
    </source>
</evidence>
<sequence>MCQVIKTAWYEEHDQKFRQVRTDNCKMAKTVVFVLLMVISLSFLWIAKVQGKTSFIVLGDWGYNSSHQAKVAKAMGEWAEANNARFVLTVGDNFYNEGVSSLTDPLWNTLYRDVYVDPSLNITWYACLGNHDHYWGNAIYQVKAHQTMDWRWYMPNLYYTFEVQDHEGDQVTIEFIVADTENCKSKMQMKWMKKAITRSSADWTIAVGHHPVLSSGKHGGTPTMYSSSSYRKAMEEEKVAFYFSGHDHSLEHISHGTRPTEYVISGSGSKLYDRSEESLQDVVDKGYTSEFFESTPGFVGVTIHNNVANVTFVDKGGNVIYWFLKENPRAATI</sequence>
<evidence type="ECO:0000256" key="3">
    <source>
        <dbReference type="SAM" id="Phobius"/>
    </source>
</evidence>
<evidence type="ECO:0000313" key="6">
    <source>
        <dbReference type="RefSeq" id="XP_013388967.1"/>
    </source>
</evidence>
<dbReference type="SUPFAM" id="SSF56300">
    <property type="entry name" value="Metallo-dependent phosphatases"/>
    <property type="match status" value="1"/>
</dbReference>
<keyword evidence="3" id="KW-0472">Membrane</keyword>
<name>A0A1S3HSF5_LINAN</name>
<dbReference type="InterPro" id="IPR051558">
    <property type="entry name" value="Metallophosphoesterase_PAP"/>
</dbReference>
<proteinExistence type="predicted"/>